<evidence type="ECO:0000313" key="19">
    <source>
        <dbReference type="Proteomes" id="UP001347796"/>
    </source>
</evidence>
<dbReference type="GO" id="GO:0000922">
    <property type="term" value="C:spindle pole"/>
    <property type="evidence" value="ECO:0007669"/>
    <property type="project" value="UniProtKB-SubCell"/>
</dbReference>
<evidence type="ECO:0000259" key="17">
    <source>
        <dbReference type="PROSITE" id="PS50067"/>
    </source>
</evidence>
<evidence type="ECO:0000256" key="11">
    <source>
        <dbReference type="ARBA" id="ARBA00023212"/>
    </source>
</evidence>
<dbReference type="GO" id="GO:0005634">
    <property type="term" value="C:nucleus"/>
    <property type="evidence" value="ECO:0007669"/>
    <property type="project" value="TreeGrafter"/>
</dbReference>
<evidence type="ECO:0000256" key="7">
    <source>
        <dbReference type="ARBA" id="ARBA00022776"/>
    </source>
</evidence>
<evidence type="ECO:0000256" key="12">
    <source>
        <dbReference type="ARBA" id="ARBA00023306"/>
    </source>
</evidence>
<dbReference type="InterPro" id="IPR001752">
    <property type="entry name" value="Kinesin_motor_dom"/>
</dbReference>
<evidence type="ECO:0000256" key="15">
    <source>
        <dbReference type="SAM" id="Coils"/>
    </source>
</evidence>
<feature type="coiled-coil region" evidence="15">
    <location>
        <begin position="697"/>
        <end position="724"/>
    </location>
</feature>
<dbReference type="GO" id="GO:0008017">
    <property type="term" value="F:microtubule binding"/>
    <property type="evidence" value="ECO:0007669"/>
    <property type="project" value="InterPro"/>
</dbReference>
<feature type="coiled-coil region" evidence="15">
    <location>
        <begin position="360"/>
        <end position="473"/>
    </location>
</feature>
<evidence type="ECO:0000256" key="9">
    <source>
        <dbReference type="ARBA" id="ARBA00023054"/>
    </source>
</evidence>
<keyword evidence="4" id="KW-0132">Cell division</keyword>
<keyword evidence="9 15" id="KW-0175">Coiled coil</keyword>
<feature type="compositionally biased region" description="Basic and acidic residues" evidence="16">
    <location>
        <begin position="1030"/>
        <end position="1039"/>
    </location>
</feature>
<keyword evidence="12" id="KW-0131">Cell cycle</keyword>
<dbReference type="GO" id="GO:0007018">
    <property type="term" value="P:microtubule-based movement"/>
    <property type="evidence" value="ECO:0007669"/>
    <property type="project" value="InterPro"/>
</dbReference>
<feature type="compositionally biased region" description="Low complexity" evidence="16">
    <location>
        <begin position="1011"/>
        <end position="1029"/>
    </location>
</feature>
<dbReference type="PRINTS" id="PR00380">
    <property type="entry name" value="KINESINHEAVY"/>
</dbReference>
<dbReference type="Proteomes" id="UP001347796">
    <property type="component" value="Unassembled WGS sequence"/>
</dbReference>
<evidence type="ECO:0000256" key="14">
    <source>
        <dbReference type="PROSITE-ProRule" id="PRU00283"/>
    </source>
</evidence>
<comment type="subcellular location">
    <subcellularLocation>
        <location evidence="1">Cytoplasm</location>
        <location evidence="1">Cytoskeleton</location>
        <location evidence="1">Spindle pole</location>
    </subcellularLocation>
</comment>
<dbReference type="PROSITE" id="PS00411">
    <property type="entry name" value="KINESIN_MOTOR_1"/>
    <property type="match status" value="1"/>
</dbReference>
<evidence type="ECO:0000256" key="10">
    <source>
        <dbReference type="ARBA" id="ARBA00023175"/>
    </source>
</evidence>
<dbReference type="InterPro" id="IPR047241">
    <property type="entry name" value="KIF11-like_kin_motor_dom"/>
</dbReference>
<dbReference type="InterPro" id="IPR019821">
    <property type="entry name" value="Kinesin_motor_CS"/>
</dbReference>
<dbReference type="FunFam" id="3.40.850.10:FF:000035">
    <property type="entry name" value="Kinesin-like protein KIF11"/>
    <property type="match status" value="1"/>
</dbReference>
<protein>
    <recommendedName>
        <fullName evidence="17">Kinesin motor domain-containing protein</fullName>
    </recommendedName>
</protein>
<keyword evidence="19" id="KW-1185">Reference proteome</keyword>
<evidence type="ECO:0000256" key="3">
    <source>
        <dbReference type="ARBA" id="ARBA00022553"/>
    </source>
</evidence>
<dbReference type="PROSITE" id="PS50067">
    <property type="entry name" value="KINESIN_MOTOR_2"/>
    <property type="match status" value="1"/>
</dbReference>
<organism evidence="18 19">
    <name type="scientific">Patella caerulea</name>
    <name type="common">Rayed Mediterranean limpet</name>
    <dbReference type="NCBI Taxonomy" id="87958"/>
    <lineage>
        <taxon>Eukaryota</taxon>
        <taxon>Metazoa</taxon>
        <taxon>Spiralia</taxon>
        <taxon>Lophotrochozoa</taxon>
        <taxon>Mollusca</taxon>
        <taxon>Gastropoda</taxon>
        <taxon>Patellogastropoda</taxon>
        <taxon>Patelloidea</taxon>
        <taxon>Patellidae</taxon>
        <taxon>Patella</taxon>
    </lineage>
</organism>
<proteinExistence type="inferred from homology"/>
<dbReference type="EMBL" id="JAZGQO010000006">
    <property type="protein sequence ID" value="KAK6185058.1"/>
    <property type="molecule type" value="Genomic_DNA"/>
</dbReference>
<dbReference type="GO" id="GO:0051301">
    <property type="term" value="P:cell division"/>
    <property type="evidence" value="ECO:0007669"/>
    <property type="project" value="UniProtKB-KW"/>
</dbReference>
<dbReference type="GO" id="GO:0051231">
    <property type="term" value="P:spindle elongation"/>
    <property type="evidence" value="ECO:0007669"/>
    <property type="project" value="TreeGrafter"/>
</dbReference>
<name>A0AAN8K3H0_PATCE</name>
<dbReference type="Pfam" id="PF00225">
    <property type="entry name" value="Kinesin"/>
    <property type="match status" value="1"/>
</dbReference>
<dbReference type="InterPro" id="IPR025901">
    <property type="entry name" value="Kinesin-assoc_MT-bd_dom"/>
</dbReference>
<dbReference type="Gene3D" id="3.40.850.10">
    <property type="entry name" value="Kinesin motor domain"/>
    <property type="match status" value="1"/>
</dbReference>
<keyword evidence="3" id="KW-0597">Phosphoprotein</keyword>
<comment type="caution">
    <text evidence="18">The sequence shown here is derived from an EMBL/GenBank/DDBJ whole genome shotgun (WGS) entry which is preliminary data.</text>
</comment>
<feature type="region of interest" description="Disordered" evidence="16">
    <location>
        <begin position="972"/>
        <end position="1079"/>
    </location>
</feature>
<evidence type="ECO:0000256" key="2">
    <source>
        <dbReference type="ARBA" id="ARBA00022490"/>
    </source>
</evidence>
<accession>A0AAN8K3H0</accession>
<keyword evidence="8 14" id="KW-0067">ATP-binding</keyword>
<feature type="binding site" evidence="14">
    <location>
        <begin position="98"/>
        <end position="105"/>
    </location>
    <ligand>
        <name>ATP</name>
        <dbReference type="ChEBI" id="CHEBI:30616"/>
    </ligand>
</feature>
<dbReference type="SUPFAM" id="SSF52540">
    <property type="entry name" value="P-loop containing nucleoside triphosphate hydrolases"/>
    <property type="match status" value="1"/>
</dbReference>
<dbReference type="CDD" id="cd01364">
    <property type="entry name" value="KISc_BimC_Eg5"/>
    <property type="match status" value="1"/>
</dbReference>
<dbReference type="Pfam" id="PF13931">
    <property type="entry name" value="Microtub_bind"/>
    <property type="match status" value="1"/>
</dbReference>
<evidence type="ECO:0000256" key="8">
    <source>
        <dbReference type="ARBA" id="ARBA00022840"/>
    </source>
</evidence>
<evidence type="ECO:0000256" key="4">
    <source>
        <dbReference type="ARBA" id="ARBA00022618"/>
    </source>
</evidence>
<keyword evidence="7" id="KW-0498">Mitosis</keyword>
<dbReference type="GO" id="GO:0090307">
    <property type="term" value="P:mitotic spindle assembly"/>
    <property type="evidence" value="ECO:0007669"/>
    <property type="project" value="TreeGrafter"/>
</dbReference>
<feature type="compositionally biased region" description="Low complexity" evidence="16">
    <location>
        <begin position="1056"/>
        <end position="1069"/>
    </location>
</feature>
<dbReference type="SMART" id="SM00129">
    <property type="entry name" value="KISc"/>
    <property type="match status" value="1"/>
</dbReference>
<dbReference type="GO" id="GO:0072686">
    <property type="term" value="C:mitotic spindle"/>
    <property type="evidence" value="ECO:0007669"/>
    <property type="project" value="TreeGrafter"/>
</dbReference>
<dbReference type="AlphaFoldDB" id="A0AAN8K3H0"/>
<feature type="domain" description="Kinesin motor" evidence="17">
    <location>
        <begin position="12"/>
        <end position="351"/>
    </location>
</feature>
<evidence type="ECO:0000313" key="18">
    <source>
        <dbReference type="EMBL" id="KAK6185058.1"/>
    </source>
</evidence>
<evidence type="ECO:0000256" key="1">
    <source>
        <dbReference type="ARBA" id="ARBA00004647"/>
    </source>
</evidence>
<gene>
    <name evidence="18" type="ORF">SNE40_007379</name>
</gene>
<reference evidence="18 19" key="1">
    <citation type="submission" date="2024-01" db="EMBL/GenBank/DDBJ databases">
        <title>The genome of the rayed Mediterranean limpet Patella caerulea (Linnaeus, 1758).</title>
        <authorList>
            <person name="Anh-Thu Weber A."/>
            <person name="Halstead-Nussloch G."/>
        </authorList>
    </citation>
    <scope>NUCLEOTIDE SEQUENCE [LARGE SCALE GENOMIC DNA]</scope>
    <source>
        <strain evidence="18">AATW-2023a</strain>
        <tissue evidence="18">Whole specimen</tissue>
    </source>
</reference>
<dbReference type="PANTHER" id="PTHR47970:SF12">
    <property type="entry name" value="KINESIN FAMILY MEMBER 11"/>
    <property type="match status" value="1"/>
</dbReference>
<dbReference type="InterPro" id="IPR027417">
    <property type="entry name" value="P-loop_NTPase"/>
</dbReference>
<keyword evidence="2" id="KW-0963">Cytoplasm</keyword>
<evidence type="ECO:0000256" key="13">
    <source>
        <dbReference type="ARBA" id="ARBA00034704"/>
    </source>
</evidence>
<dbReference type="GO" id="GO:0005876">
    <property type="term" value="C:spindle microtubule"/>
    <property type="evidence" value="ECO:0007669"/>
    <property type="project" value="TreeGrafter"/>
</dbReference>
<keyword evidence="11" id="KW-0206">Cytoskeleton</keyword>
<evidence type="ECO:0000256" key="16">
    <source>
        <dbReference type="SAM" id="MobiDB-lite"/>
    </source>
</evidence>
<sequence>MASKGRCEKDQKIQVSLRCRPLNSIERKQASYSIVDCNKDKKEITVKEKLGINPHTKTFNFDHVFPPASKQIDVYNSIVTPVVDEVLQGYNCTIFAYGQTGTGKTFTMEGERSNDPSISWEDDPLAGIVPRAMYHIFEKLQTQEVEFSVRVSYLELYNEELFDLLGSTEDSLKLRIYDDATKKGSVIIQGLEDVVVRNKNEVYQILERGASRRQTAATLMNATSSRSHSVFSVTIHIKENTIDGEELLKTGKLYLVDLAGSENIGRSGAVDKRAREAGNINQSLLTLGRVITALVEHAPHIPYRESKLTRLLQDSLGGRTKTSIIATISPASCNIDETLSTLDYAHRAKNIMNRPEVNQKLTKKALLREYNEEIERLRRDLQAAREKNGIFIAEENYVAMQNKILIQEESIKDMEEKIEALTEEMAKLSDLFDDTKKDLEQTTEQLVITSQNLEITANNLEHTQKTLEVTEQDRNEQKYLVSEHVKTETVLFSQAQQLLDTAESSTSDVSGLHAKLDRKRSVEKHNEDHKSSFQQNFTQNITKMEQQLDEFLQQQNLFKTSSSNQLDSLLKNRLNEMSGVIDQVNNLFTIVQDGVIIIDKHQQDSKQQHDTTIDSIMEYTTSTKEEQVNSIESRRDKILLPTVTGLHTALQTHCTALLQLVDIVNKQREEQAVLIEKQTASLHNELEKLSNTVNTHVTQTEQQINNLQQQTSSANQSYSQLQKTLENKLKETLELVCKQNTIFTEQNQRVDSSCVDNLCKNSTFKDNVQSHTDNLTSLIKSNGNELLKESESSTDHIQDDINKVKESLEKNSEQLLTLQTDITDTVTSHSQAWADHSYQITEKLTDHKTTLQSSLQIHCQNTLHLTSSYSEQHESVLEKIAQNKQQCQQDVQSMNNIITDQSQSITDCTASLTTSINNRQEDMLEFIADMKIDVPTGTTPQRKEFAYPRNLSKTAAHKDLIEEMHRQTHQDPIAINLSNSMDAVQEEETTEITSRKSDSSEYNDTASDAGSDVSSTSGISTTSNTSNRSKMSESKENRGRTGMKPPTKMVKKSTKPNKTPTKTTTPKTKLPLRSNNTPA</sequence>
<keyword evidence="10 14" id="KW-0505">Motor protein</keyword>
<dbReference type="InterPro" id="IPR047149">
    <property type="entry name" value="KIF11-like"/>
</dbReference>
<dbReference type="GO" id="GO:0008574">
    <property type="term" value="F:plus-end-directed microtubule motor activity"/>
    <property type="evidence" value="ECO:0007669"/>
    <property type="project" value="TreeGrafter"/>
</dbReference>
<keyword evidence="6 14" id="KW-0547">Nucleotide-binding</keyword>
<keyword evidence="5" id="KW-0493">Microtubule</keyword>
<dbReference type="InterPro" id="IPR036961">
    <property type="entry name" value="Kinesin_motor_dom_sf"/>
</dbReference>
<evidence type="ECO:0000256" key="5">
    <source>
        <dbReference type="ARBA" id="ARBA00022701"/>
    </source>
</evidence>
<evidence type="ECO:0000256" key="6">
    <source>
        <dbReference type="ARBA" id="ARBA00022741"/>
    </source>
</evidence>
<comment type="similarity">
    <text evidence="13">Belongs to the TRAFAC class myosin-kinesin ATPase superfamily. Kinesin family. KIN-5/BimC subfamily.</text>
</comment>
<dbReference type="GO" id="GO:0005524">
    <property type="term" value="F:ATP binding"/>
    <property type="evidence" value="ECO:0007669"/>
    <property type="project" value="UniProtKB-UniRule"/>
</dbReference>
<dbReference type="PANTHER" id="PTHR47970">
    <property type="entry name" value="KINESIN-LIKE PROTEIN KIF11"/>
    <property type="match status" value="1"/>
</dbReference>